<evidence type="ECO:0000256" key="2">
    <source>
        <dbReference type="PROSITE-ProRule" id="PRU00168"/>
    </source>
</evidence>
<dbReference type="PROSITE" id="PS50011">
    <property type="entry name" value="PROTEIN_KINASE_DOM"/>
    <property type="match status" value="1"/>
</dbReference>
<dbReference type="InterPro" id="IPR023578">
    <property type="entry name" value="Ras_GEF_dom_sf"/>
</dbReference>
<keyword evidence="1 2" id="KW-0344">Guanine-nucleotide releasing factor</keyword>
<evidence type="ECO:0000256" key="1">
    <source>
        <dbReference type="ARBA" id="ARBA00022658"/>
    </source>
</evidence>
<dbReference type="GO" id="GO:0007265">
    <property type="term" value="P:Ras protein signal transduction"/>
    <property type="evidence" value="ECO:0007669"/>
    <property type="project" value="TreeGrafter"/>
</dbReference>
<dbReference type="Pfam" id="PF00617">
    <property type="entry name" value="RasGEF"/>
    <property type="match status" value="1"/>
</dbReference>
<feature type="domain" description="Ras-GEF" evidence="4">
    <location>
        <begin position="477"/>
        <end position="726"/>
    </location>
</feature>
<dbReference type="SUPFAM" id="SSF48366">
    <property type="entry name" value="Ras GEF"/>
    <property type="match status" value="1"/>
</dbReference>
<comment type="caution">
    <text evidence="6">The sequence shown here is derived from an EMBL/GenBank/DDBJ whole genome shotgun (WGS) entry which is preliminary data.</text>
</comment>
<proteinExistence type="predicted"/>
<dbReference type="SUPFAM" id="SSF56112">
    <property type="entry name" value="Protein kinase-like (PK-like)"/>
    <property type="match status" value="1"/>
</dbReference>
<evidence type="ECO:0000313" key="7">
    <source>
        <dbReference type="Proteomes" id="UP001431209"/>
    </source>
</evidence>
<dbReference type="EMBL" id="JAOPGA020000676">
    <property type="protein sequence ID" value="KAL0480615.1"/>
    <property type="molecule type" value="Genomic_DNA"/>
</dbReference>
<reference evidence="6 7" key="1">
    <citation type="submission" date="2024-03" db="EMBL/GenBank/DDBJ databases">
        <title>The Acrasis kona genome and developmental transcriptomes reveal deep origins of eukaryotic multicellular pathways.</title>
        <authorList>
            <person name="Sheikh S."/>
            <person name="Fu C.-J."/>
            <person name="Brown M.W."/>
            <person name="Baldauf S.L."/>
        </authorList>
    </citation>
    <scope>NUCLEOTIDE SEQUENCE [LARGE SCALE GENOMIC DNA]</scope>
    <source>
        <strain evidence="6 7">ATCC MYA-3509</strain>
    </source>
</reference>
<gene>
    <name evidence="6" type="ORF">AKO1_006792</name>
</gene>
<dbReference type="Pfam" id="PF00069">
    <property type="entry name" value="Pkinase"/>
    <property type="match status" value="1"/>
</dbReference>
<evidence type="ECO:0000259" key="4">
    <source>
        <dbReference type="PROSITE" id="PS50009"/>
    </source>
</evidence>
<dbReference type="InterPro" id="IPR036964">
    <property type="entry name" value="RASGEF_cat_dom_sf"/>
</dbReference>
<sequence length="750" mass="86809">MVGSANYMSPEASRGYQYGTSTDIWSLGCILLELGTCGISIKNSFSNLKNLILMDPMYVRNVTNDLNMGVKMNYIVENCLKIDPSSRINAKQILSILEMSDLQIERLCSETNQLLLSKTMITNHALLVDHHHHQQLQNDLNRIKSCSSLASRDACYPLLVRHDSIAMAHYLIFSQDASNVIQNVNEFPFAHLYDKFTKLIHIDYQPIDQGDFHIIDERVAAPSTAYLFSSELDELEEMVNWSNFESESHSNPTSTTTPTSLMHYDDDSYVTFKSNSEMMDHKLEQLQKIHRRHQRTLFLTMPQCANTVSVLTAMIEIIKSTIHVTTTDMCALRERAMKCLASWIHNGPLLYGDNLIVSKLLRFTLRCQLMYNHPSSPHDDRMKLASKNLRTSLMNKLRSIGERRTLGLAEESNQLITPRSRLHDVAKKRQREGFVGDRASLTNVVIRRRMQQSQDELDENEIDSSTGSSDQPVLNYSEVQIAEHLTMIDYQLFNSIEPLEWSRVNMNELTEEARYRNSPNLLNNIKHFDNVARWVTTCIVREKDYESRQIVIVKFLRILDVLFNICRNFNATKAVLAGLHSSNLQILKNTWLGVKKTHANQYESFERIGDILSDDQGTHRMFSVTLSDDDDSQEYDKNPCVPFVGTYLKLYKTAEQEEKSFYDEIVEHDSREVLNMRKFQKMADVIREVNIHQERDKYKFDKIVNLYEELRRLDQIQVITSGQEIDEEDDLLLFDDHLLYMTSISLECKE</sequence>
<evidence type="ECO:0000256" key="3">
    <source>
        <dbReference type="SAM" id="MobiDB-lite"/>
    </source>
</evidence>
<dbReference type="Gene3D" id="1.10.840.10">
    <property type="entry name" value="Ras guanine-nucleotide exchange factors catalytic domain"/>
    <property type="match status" value="1"/>
</dbReference>
<dbReference type="GO" id="GO:0004672">
    <property type="term" value="F:protein kinase activity"/>
    <property type="evidence" value="ECO:0007669"/>
    <property type="project" value="InterPro"/>
</dbReference>
<dbReference type="InterPro" id="IPR008937">
    <property type="entry name" value="Ras-like_GEF"/>
</dbReference>
<protein>
    <submittedName>
        <fullName evidence="6">Uncharacterized protein</fullName>
    </submittedName>
</protein>
<dbReference type="GO" id="GO:0005085">
    <property type="term" value="F:guanyl-nucleotide exchange factor activity"/>
    <property type="evidence" value="ECO:0007669"/>
    <property type="project" value="UniProtKB-KW"/>
</dbReference>
<dbReference type="Proteomes" id="UP001431209">
    <property type="component" value="Unassembled WGS sequence"/>
</dbReference>
<feature type="domain" description="Protein kinase" evidence="5">
    <location>
        <begin position="1"/>
        <end position="102"/>
    </location>
</feature>
<evidence type="ECO:0000313" key="6">
    <source>
        <dbReference type="EMBL" id="KAL0480615.1"/>
    </source>
</evidence>
<dbReference type="PANTHER" id="PTHR23113:SF99">
    <property type="entry name" value="RASGEF DOMAIN-CONTAINING PROTEIN"/>
    <property type="match status" value="1"/>
</dbReference>
<organism evidence="6 7">
    <name type="scientific">Acrasis kona</name>
    <dbReference type="NCBI Taxonomy" id="1008807"/>
    <lineage>
        <taxon>Eukaryota</taxon>
        <taxon>Discoba</taxon>
        <taxon>Heterolobosea</taxon>
        <taxon>Tetramitia</taxon>
        <taxon>Eutetramitia</taxon>
        <taxon>Acrasidae</taxon>
        <taxon>Acrasis</taxon>
    </lineage>
</organism>
<dbReference type="GO" id="GO:0005524">
    <property type="term" value="F:ATP binding"/>
    <property type="evidence" value="ECO:0007669"/>
    <property type="project" value="InterPro"/>
</dbReference>
<dbReference type="GO" id="GO:0005886">
    <property type="term" value="C:plasma membrane"/>
    <property type="evidence" value="ECO:0007669"/>
    <property type="project" value="TreeGrafter"/>
</dbReference>
<dbReference type="AlphaFoldDB" id="A0AAW2YUZ0"/>
<dbReference type="InterPro" id="IPR011009">
    <property type="entry name" value="Kinase-like_dom_sf"/>
</dbReference>
<feature type="compositionally biased region" description="Polar residues" evidence="3">
    <location>
        <begin position="463"/>
        <end position="473"/>
    </location>
</feature>
<dbReference type="InterPro" id="IPR001895">
    <property type="entry name" value="RASGEF_cat_dom"/>
</dbReference>
<name>A0AAW2YUZ0_9EUKA</name>
<feature type="region of interest" description="Disordered" evidence="3">
    <location>
        <begin position="451"/>
        <end position="473"/>
    </location>
</feature>
<dbReference type="SMART" id="SM00147">
    <property type="entry name" value="RasGEF"/>
    <property type="match status" value="1"/>
</dbReference>
<dbReference type="Gene3D" id="1.10.510.10">
    <property type="entry name" value="Transferase(Phosphotransferase) domain 1"/>
    <property type="match status" value="1"/>
</dbReference>
<dbReference type="InterPro" id="IPR000719">
    <property type="entry name" value="Prot_kinase_dom"/>
</dbReference>
<evidence type="ECO:0000259" key="5">
    <source>
        <dbReference type="PROSITE" id="PS50011"/>
    </source>
</evidence>
<accession>A0AAW2YUZ0</accession>
<dbReference type="PROSITE" id="PS50009">
    <property type="entry name" value="RASGEF_CAT"/>
    <property type="match status" value="1"/>
</dbReference>
<dbReference type="PANTHER" id="PTHR23113">
    <property type="entry name" value="GUANINE NUCLEOTIDE EXCHANGE FACTOR"/>
    <property type="match status" value="1"/>
</dbReference>
<keyword evidence="7" id="KW-1185">Reference proteome</keyword>